<keyword evidence="1" id="KW-0496">Mitochondrion</keyword>
<proteinExistence type="predicted"/>
<organism evidence="1">
    <name type="scientific">Picea glauca</name>
    <name type="common">White spruce</name>
    <name type="synonym">Pinus glauca</name>
    <dbReference type="NCBI Taxonomy" id="3330"/>
    <lineage>
        <taxon>Eukaryota</taxon>
        <taxon>Viridiplantae</taxon>
        <taxon>Streptophyta</taxon>
        <taxon>Embryophyta</taxon>
        <taxon>Tracheophyta</taxon>
        <taxon>Spermatophyta</taxon>
        <taxon>Pinopsida</taxon>
        <taxon>Pinidae</taxon>
        <taxon>Conifers I</taxon>
        <taxon>Pinales</taxon>
        <taxon>Pinaceae</taxon>
        <taxon>Picea</taxon>
    </lineage>
</organism>
<dbReference type="AlphaFoldDB" id="A0A101M4X9"/>
<accession>A0A101M4X9</accession>
<sequence>MMANAHMNQIGCCRSLPLINKGPCCFTRVRSMEFCFLLGWTSFPMDWPEVLIRIELLLDKLNVDMQVSAVWM</sequence>
<geneLocation type="mitochondrion" evidence="1"/>
<gene>
    <name evidence="1" type="ORF">ABT39_MTgene756</name>
</gene>
<comment type="caution">
    <text evidence="1">The sequence shown here is derived from an EMBL/GenBank/DDBJ whole genome shotgun (WGS) entry which is preliminary data.</text>
</comment>
<protein>
    <submittedName>
        <fullName evidence="1">Uncharacterized protein</fullName>
    </submittedName>
</protein>
<dbReference type="EMBL" id="LKAM01000001">
    <property type="protein sequence ID" value="KUM50910.1"/>
    <property type="molecule type" value="Genomic_DNA"/>
</dbReference>
<reference evidence="1" key="1">
    <citation type="journal article" date="2015" name="Genome Biol. Evol.">
        <title>Organellar Genomes of White Spruce (Picea glauca): Assembly and Annotation.</title>
        <authorList>
            <person name="Jackman S.D."/>
            <person name="Warren R.L."/>
            <person name="Gibb E.A."/>
            <person name="Vandervalk B.P."/>
            <person name="Mohamadi H."/>
            <person name="Chu J."/>
            <person name="Raymond A."/>
            <person name="Pleasance S."/>
            <person name="Coope R."/>
            <person name="Wildung M.R."/>
            <person name="Ritland C.E."/>
            <person name="Bousquet J."/>
            <person name="Jones S.J."/>
            <person name="Bohlmann J."/>
            <person name="Birol I."/>
        </authorList>
    </citation>
    <scope>NUCLEOTIDE SEQUENCE [LARGE SCALE GENOMIC DNA]</scope>
    <source>
        <tissue evidence="1">Flushing bud</tissue>
    </source>
</reference>
<name>A0A101M4X9_PICGL</name>
<evidence type="ECO:0000313" key="1">
    <source>
        <dbReference type="EMBL" id="KUM50910.1"/>
    </source>
</evidence>